<evidence type="ECO:0000256" key="5">
    <source>
        <dbReference type="ARBA" id="ARBA00044949"/>
    </source>
</evidence>
<name>A0A2T6ZPF6_TUBBO</name>
<evidence type="ECO:0000256" key="3">
    <source>
        <dbReference type="ARBA" id="ARBA00022490"/>
    </source>
</evidence>
<comment type="similarity">
    <text evidence="5">Belongs to the protein-tyrosine phosphatase family. Atypical dual-specificity phosphatase Siw14-like subfamily.</text>
</comment>
<organism evidence="11 12">
    <name type="scientific">Tuber borchii</name>
    <name type="common">White truffle</name>
    <dbReference type="NCBI Taxonomy" id="42251"/>
    <lineage>
        <taxon>Eukaryota</taxon>
        <taxon>Fungi</taxon>
        <taxon>Dikarya</taxon>
        <taxon>Ascomycota</taxon>
        <taxon>Pezizomycotina</taxon>
        <taxon>Pezizomycetes</taxon>
        <taxon>Pezizales</taxon>
        <taxon>Tuberaceae</taxon>
        <taxon>Tuber</taxon>
    </lineage>
</organism>
<dbReference type="STRING" id="42251.A0A2T6ZPF6"/>
<reference evidence="11 12" key="1">
    <citation type="submission" date="2017-04" db="EMBL/GenBank/DDBJ databases">
        <title>Draft genome sequence of Tuber borchii Vittad., a whitish edible truffle.</title>
        <authorList>
            <consortium name="DOE Joint Genome Institute"/>
            <person name="Murat C."/>
            <person name="Kuo A."/>
            <person name="Barry K.W."/>
            <person name="Clum A."/>
            <person name="Dockter R.B."/>
            <person name="Fauchery L."/>
            <person name="Iotti M."/>
            <person name="Kohler A."/>
            <person name="Labutti K."/>
            <person name="Lindquist E.A."/>
            <person name="Lipzen A."/>
            <person name="Ohm R.A."/>
            <person name="Wang M."/>
            <person name="Grigoriev I.V."/>
            <person name="Zambonelli A."/>
            <person name="Martin F.M."/>
        </authorList>
    </citation>
    <scope>NUCLEOTIDE SEQUENCE [LARGE SCALE GENOMIC DNA]</scope>
    <source>
        <strain evidence="11 12">Tbo3840</strain>
    </source>
</reference>
<evidence type="ECO:0000259" key="10">
    <source>
        <dbReference type="PROSITE" id="PS50054"/>
    </source>
</evidence>
<keyword evidence="3" id="KW-0963">Cytoplasm</keyword>
<comment type="catalytic activity">
    <reaction evidence="6">
        <text>5-diphospho-1D-myo-inositol 1,2,3,4,6-pentakisphosphate + H2O = 1D-myo-inositol hexakisphosphate + phosphate + H(+)</text>
        <dbReference type="Rhea" id="RHEA:22384"/>
        <dbReference type="ChEBI" id="CHEBI:15377"/>
        <dbReference type="ChEBI" id="CHEBI:15378"/>
        <dbReference type="ChEBI" id="CHEBI:43474"/>
        <dbReference type="ChEBI" id="CHEBI:58130"/>
        <dbReference type="ChEBI" id="CHEBI:58628"/>
        <dbReference type="EC" id="3.6.1.52"/>
    </reaction>
    <physiologicalReaction direction="left-to-right" evidence="6">
        <dbReference type="Rhea" id="RHEA:22385"/>
    </physiologicalReaction>
</comment>
<dbReference type="FunFam" id="3.90.190.10:FF:000035">
    <property type="entry name" value="Tyrosine phosphatase, putative"/>
    <property type="match status" value="1"/>
</dbReference>
<evidence type="ECO:0000313" key="11">
    <source>
        <dbReference type="EMBL" id="PUU77314.1"/>
    </source>
</evidence>
<dbReference type="InterPro" id="IPR029021">
    <property type="entry name" value="Prot-tyrosine_phosphatase-like"/>
</dbReference>
<dbReference type="AlphaFoldDB" id="A0A2T6ZPF6"/>
<dbReference type="Pfam" id="PF03162">
    <property type="entry name" value="Y_phosphatase2"/>
    <property type="match status" value="1"/>
</dbReference>
<evidence type="ECO:0000256" key="4">
    <source>
        <dbReference type="ARBA" id="ARBA00022801"/>
    </source>
</evidence>
<dbReference type="Proteomes" id="UP000244722">
    <property type="component" value="Unassembled WGS sequence"/>
</dbReference>
<dbReference type="PROSITE" id="PS00383">
    <property type="entry name" value="TYR_PHOSPHATASE_1"/>
    <property type="match status" value="1"/>
</dbReference>
<dbReference type="InterPro" id="IPR004861">
    <property type="entry name" value="Siw14-like"/>
</dbReference>
<dbReference type="PRINTS" id="PR01911">
    <property type="entry name" value="PFDSPHPHTASE"/>
</dbReference>
<comment type="catalytic activity">
    <reaction evidence="8">
        <text>1,5-bis(diphospho)-1D-myo-inositol 2,3,4,6-tetrakisphosphate + H2O = 1-diphospho-1D-myo-inositol 2,3,4,5,6-pentakisphosphate + phosphate + 2 H(+)</text>
        <dbReference type="Rhea" id="RHEA:79699"/>
        <dbReference type="ChEBI" id="CHEBI:15377"/>
        <dbReference type="ChEBI" id="CHEBI:15378"/>
        <dbReference type="ChEBI" id="CHEBI:43474"/>
        <dbReference type="ChEBI" id="CHEBI:74946"/>
        <dbReference type="ChEBI" id="CHEBI:77983"/>
        <dbReference type="EC" id="3.6.1.52"/>
    </reaction>
    <physiologicalReaction direction="left-to-right" evidence="8">
        <dbReference type="Rhea" id="RHEA:79700"/>
    </physiologicalReaction>
</comment>
<keyword evidence="12" id="KW-1185">Reference proteome</keyword>
<protein>
    <recommendedName>
        <fullName evidence="2">diphosphoinositol-polyphosphate diphosphatase</fullName>
        <ecNumber evidence="2">3.6.1.52</ecNumber>
    </recommendedName>
</protein>
<feature type="domain" description="Tyrosine-protein phosphatase" evidence="10">
    <location>
        <begin position="16"/>
        <end position="166"/>
    </location>
</feature>
<dbReference type="PANTHER" id="PTHR31126">
    <property type="entry name" value="TYROSINE-PROTEIN PHOSPHATASE"/>
    <property type="match status" value="1"/>
</dbReference>
<dbReference type="InterPro" id="IPR016130">
    <property type="entry name" value="Tyr_Pase_AS"/>
</dbReference>
<evidence type="ECO:0000256" key="1">
    <source>
        <dbReference type="ARBA" id="ARBA00004496"/>
    </source>
</evidence>
<evidence type="ECO:0000256" key="9">
    <source>
        <dbReference type="ARBA" id="ARBA00048424"/>
    </source>
</evidence>
<dbReference type="SUPFAM" id="SSF52799">
    <property type="entry name" value="(Phosphotyrosine protein) phosphatases II"/>
    <property type="match status" value="1"/>
</dbReference>
<evidence type="ECO:0000313" key="12">
    <source>
        <dbReference type="Proteomes" id="UP000244722"/>
    </source>
</evidence>
<evidence type="ECO:0000256" key="7">
    <source>
        <dbReference type="ARBA" id="ARBA00047562"/>
    </source>
</evidence>
<dbReference type="PANTHER" id="PTHR31126:SF48">
    <property type="entry name" value="INOSITOL PHOSPHATASE SIW14"/>
    <property type="match status" value="1"/>
</dbReference>
<dbReference type="OrthoDB" id="6375174at2759"/>
<dbReference type="InterPro" id="IPR020422">
    <property type="entry name" value="TYR_PHOSPHATASE_DUAL_dom"/>
</dbReference>
<dbReference type="EC" id="3.6.1.52" evidence="2"/>
<comment type="catalytic activity">
    <reaction evidence="9">
        <text>6-diphospho-1D-myo-inositol pentakisphosphate + H2O = 1D-myo-inositol hexakisphosphate + phosphate + H(+)</text>
        <dbReference type="Rhea" id="RHEA:79703"/>
        <dbReference type="ChEBI" id="CHEBI:15377"/>
        <dbReference type="ChEBI" id="CHEBI:15378"/>
        <dbReference type="ChEBI" id="CHEBI:43474"/>
        <dbReference type="ChEBI" id="CHEBI:58130"/>
        <dbReference type="ChEBI" id="CHEBI:230534"/>
        <dbReference type="EC" id="3.6.1.52"/>
    </reaction>
    <physiologicalReaction direction="left-to-right" evidence="9">
        <dbReference type="Rhea" id="RHEA:79704"/>
    </physiologicalReaction>
</comment>
<dbReference type="InterPro" id="IPR020428">
    <property type="entry name" value="PFA-DSPs"/>
</dbReference>
<gene>
    <name evidence="11" type="ORF">B9Z19DRAFT_1115507</name>
</gene>
<proteinExistence type="inferred from homology"/>
<dbReference type="EMBL" id="NESQ01000156">
    <property type="protein sequence ID" value="PUU77314.1"/>
    <property type="molecule type" value="Genomic_DNA"/>
</dbReference>
<evidence type="ECO:0000256" key="2">
    <source>
        <dbReference type="ARBA" id="ARBA00012527"/>
    </source>
</evidence>
<dbReference type="GO" id="GO:0005737">
    <property type="term" value="C:cytoplasm"/>
    <property type="evidence" value="ECO:0007669"/>
    <property type="project" value="UniProtKB-SubCell"/>
</dbReference>
<keyword evidence="4" id="KW-0378">Hydrolase</keyword>
<dbReference type="GO" id="GO:0052840">
    <property type="term" value="F:inositol diphosphate tetrakisphosphate diphosphatase activity"/>
    <property type="evidence" value="ECO:0007669"/>
    <property type="project" value="TreeGrafter"/>
</dbReference>
<comment type="caution">
    <text evidence="11">The sequence shown here is derived from an EMBL/GenBank/DDBJ whole genome shotgun (WGS) entry which is preliminary data.</text>
</comment>
<sequence>MSPSSFTHEGLSPPANFAVVGNSGFVYRSSFPKPENFPYLQKLKLKSIITLVSETYPSENNEFMRQNSIKHFQIGMPGNKAPFVNVLDEKISIALRIILDRRNHPILIHCNKGKHRTGCVVGCLRKIQAWSLSLILDEYRHFAGPKSRALDQLRIELYREEACMVSARLWGWVPPSVMPSVMPSSCSIQECDEECTGTIDETVNPPAVTA</sequence>
<dbReference type="PROSITE" id="PS50054">
    <property type="entry name" value="TYR_PHOSPHATASE_DUAL"/>
    <property type="match status" value="1"/>
</dbReference>
<dbReference type="Gene3D" id="3.90.190.10">
    <property type="entry name" value="Protein tyrosine phosphatase superfamily"/>
    <property type="match status" value="1"/>
</dbReference>
<comment type="catalytic activity">
    <reaction evidence="7">
        <text>3,5-bis(diphospho)-1D-myo-inositol 1,2,4,6-tetrakisphosphate + H2O = 3-diphospho-1D-myo-inositol 1,2,4,5,6-pentakisphosphate + phosphate + 2 H(+)</text>
        <dbReference type="Rhea" id="RHEA:56312"/>
        <dbReference type="ChEBI" id="CHEBI:15377"/>
        <dbReference type="ChEBI" id="CHEBI:15378"/>
        <dbReference type="ChEBI" id="CHEBI:43474"/>
        <dbReference type="ChEBI" id="CHEBI:140372"/>
        <dbReference type="ChEBI" id="CHEBI:140374"/>
        <dbReference type="EC" id="3.6.1.52"/>
    </reaction>
    <physiologicalReaction direction="left-to-right" evidence="7">
        <dbReference type="Rhea" id="RHEA:56313"/>
    </physiologicalReaction>
</comment>
<evidence type="ECO:0000256" key="6">
    <source>
        <dbReference type="ARBA" id="ARBA00047342"/>
    </source>
</evidence>
<evidence type="ECO:0000256" key="8">
    <source>
        <dbReference type="ARBA" id="ARBA00047927"/>
    </source>
</evidence>
<accession>A0A2T6ZPF6</accession>
<comment type="subcellular location">
    <subcellularLocation>
        <location evidence="1">Cytoplasm</location>
    </subcellularLocation>
</comment>
<dbReference type="CDD" id="cd14528">
    <property type="entry name" value="PFA-DSP_Siw14"/>
    <property type="match status" value="1"/>
</dbReference>
<dbReference type="GO" id="GO:0016791">
    <property type="term" value="F:phosphatase activity"/>
    <property type="evidence" value="ECO:0007669"/>
    <property type="project" value="InterPro"/>
</dbReference>